<keyword evidence="2" id="KW-0614">Plasmid</keyword>
<sequence length="280" mass="31754">MERLKRLWTLIKAQAKRELLALGSLLVSVIVGYFGYQQAKTLERFEINNQKPILQIDYLSVDSEPVNGFRISNVGFGPAKILKFNVYYKDTLGTPYTQVLDPLEDKTGIFLFEQLNNLPEGYVVPSVGEGKSIFLMGTSSTKYPFSTNAPGGKKCEEGCSNCTPKNSVLSCMISNEIEKLGTLNLTGQNAARRLLAQTFLDKGDFEKALNTLGKIRLSTDKYAFYNSSTNTILQDYIFKIEYTSNHYPIDPTVYTLWYSPKQTPQNSRLEKRPKSWWKVF</sequence>
<dbReference type="EMBL" id="AP025320">
    <property type="protein sequence ID" value="BDD12703.1"/>
    <property type="molecule type" value="Genomic_DNA"/>
</dbReference>
<proteinExistence type="predicted"/>
<geneLocation type="plasmid" evidence="2 3">
    <name>pFA6</name>
</geneLocation>
<evidence type="ECO:0000256" key="1">
    <source>
        <dbReference type="SAM" id="Phobius"/>
    </source>
</evidence>
<keyword evidence="3" id="KW-1185">Reference proteome</keyword>
<dbReference type="AlphaFoldDB" id="A0AAU9CRC2"/>
<accession>A0AAU9CRC2</accession>
<gene>
    <name evidence="2" type="ORF">FUAX_51350</name>
</gene>
<name>A0AAU9CRC2_9BACT</name>
<organism evidence="2 3">
    <name type="scientific">Fulvitalea axinellae</name>
    <dbReference type="NCBI Taxonomy" id="1182444"/>
    <lineage>
        <taxon>Bacteria</taxon>
        <taxon>Pseudomonadati</taxon>
        <taxon>Bacteroidota</taxon>
        <taxon>Cytophagia</taxon>
        <taxon>Cytophagales</taxon>
        <taxon>Persicobacteraceae</taxon>
        <taxon>Fulvitalea</taxon>
    </lineage>
</organism>
<dbReference type="Proteomes" id="UP001348817">
    <property type="component" value="Plasmid pFA6"/>
</dbReference>
<keyword evidence="1" id="KW-0472">Membrane</keyword>
<protein>
    <recommendedName>
        <fullName evidence="4">DUF4369 domain-containing protein</fullName>
    </recommendedName>
</protein>
<dbReference type="KEGG" id="fax:FUAX_51350"/>
<evidence type="ECO:0000313" key="3">
    <source>
        <dbReference type="Proteomes" id="UP001348817"/>
    </source>
</evidence>
<keyword evidence="1" id="KW-1133">Transmembrane helix</keyword>
<feature type="transmembrane region" description="Helical" evidence="1">
    <location>
        <begin position="20"/>
        <end position="36"/>
    </location>
</feature>
<dbReference type="RefSeq" id="WP_338396007.1">
    <property type="nucleotide sequence ID" value="NZ_AP025320.1"/>
</dbReference>
<keyword evidence="1" id="KW-0812">Transmembrane</keyword>
<evidence type="ECO:0000313" key="2">
    <source>
        <dbReference type="EMBL" id="BDD12703.1"/>
    </source>
</evidence>
<evidence type="ECO:0008006" key="4">
    <source>
        <dbReference type="Google" id="ProtNLM"/>
    </source>
</evidence>
<reference evidence="2 3" key="1">
    <citation type="submission" date="2021-12" db="EMBL/GenBank/DDBJ databases">
        <title>Genome sequencing of bacteria with rrn-lacking chromosome and rrn-plasmid.</title>
        <authorList>
            <person name="Anda M."/>
            <person name="Iwasaki W."/>
        </authorList>
    </citation>
    <scope>NUCLEOTIDE SEQUENCE [LARGE SCALE GENOMIC DNA]</scope>
    <source>
        <strain evidence="2 3">DSM 100852</strain>
        <plasmid evidence="2 3">pFA6</plasmid>
    </source>
</reference>